<organism evidence="2 3">
    <name type="scientific">Macrostomum lignano</name>
    <dbReference type="NCBI Taxonomy" id="282301"/>
    <lineage>
        <taxon>Eukaryota</taxon>
        <taxon>Metazoa</taxon>
        <taxon>Spiralia</taxon>
        <taxon>Lophotrochozoa</taxon>
        <taxon>Platyhelminthes</taxon>
        <taxon>Rhabditophora</taxon>
        <taxon>Macrostomorpha</taxon>
        <taxon>Macrostomida</taxon>
        <taxon>Macrostomidae</taxon>
        <taxon>Macrostomum</taxon>
    </lineage>
</organism>
<keyword evidence="3" id="KW-1185">Reference proteome</keyword>
<dbReference type="EMBL" id="NIVC01000907">
    <property type="protein sequence ID" value="PAA75019.1"/>
    <property type="molecule type" value="Genomic_DNA"/>
</dbReference>
<evidence type="ECO:0000313" key="3">
    <source>
        <dbReference type="Proteomes" id="UP000215902"/>
    </source>
</evidence>
<evidence type="ECO:0000313" key="2">
    <source>
        <dbReference type="EMBL" id="PAA75019.1"/>
    </source>
</evidence>
<comment type="caution">
    <text evidence="2">The sequence shown here is derived from an EMBL/GenBank/DDBJ whole genome shotgun (WGS) entry which is preliminary data.</text>
</comment>
<evidence type="ECO:0000256" key="1">
    <source>
        <dbReference type="SAM" id="SignalP"/>
    </source>
</evidence>
<feature type="signal peptide" evidence="1">
    <location>
        <begin position="1"/>
        <end position="45"/>
    </location>
</feature>
<accession>A0A267FPR1</accession>
<reference evidence="2 3" key="1">
    <citation type="submission" date="2017-06" db="EMBL/GenBank/DDBJ databases">
        <title>A platform for efficient transgenesis in Macrostomum lignano, a flatworm model organism for stem cell research.</title>
        <authorList>
            <person name="Berezikov E."/>
        </authorList>
    </citation>
    <scope>NUCLEOTIDE SEQUENCE [LARGE SCALE GENOMIC DNA]</scope>
    <source>
        <strain evidence="2">DV1</strain>
        <tissue evidence="2">Whole organism</tissue>
    </source>
</reference>
<gene>
    <name evidence="2" type="ORF">BOX15_Mlig011948g8</name>
</gene>
<dbReference type="AlphaFoldDB" id="A0A267FPR1"/>
<sequence>MAQNQAYKSSYKIIGCNKFTSSRNSMRVLFALLVLIVALLATVNADDLCGPLCYCINEICLGDSPSCKGDTCRV</sequence>
<protein>
    <submittedName>
        <fullName evidence="2">Uncharacterized protein</fullName>
    </submittedName>
</protein>
<name>A0A267FPR1_9PLAT</name>
<proteinExistence type="predicted"/>
<dbReference type="Proteomes" id="UP000215902">
    <property type="component" value="Unassembled WGS sequence"/>
</dbReference>
<feature type="chain" id="PRO_5013170608" evidence="1">
    <location>
        <begin position="46"/>
        <end position="74"/>
    </location>
</feature>
<keyword evidence="1" id="KW-0732">Signal</keyword>